<dbReference type="Proteomes" id="UP001431199">
    <property type="component" value="Unassembled WGS sequence"/>
</dbReference>
<dbReference type="EMBL" id="JAODBU010000004">
    <property type="protein sequence ID" value="MCT7398457.1"/>
    <property type="molecule type" value="Genomic_DNA"/>
</dbReference>
<reference evidence="1" key="1">
    <citation type="submission" date="2022-09" db="EMBL/GenBank/DDBJ databases">
        <title>Eubacterium sp. LFL-14 isolated from human feces.</title>
        <authorList>
            <person name="Liu F."/>
        </authorList>
    </citation>
    <scope>NUCLEOTIDE SEQUENCE</scope>
    <source>
        <strain evidence="1">LFL-14</strain>
    </source>
</reference>
<dbReference type="Pfam" id="PF14132">
    <property type="entry name" value="DUF4299"/>
    <property type="match status" value="1"/>
</dbReference>
<name>A0ABT2LYT9_9FIRM</name>
<sequence length="117" mass="13058">MGLFNKLNGNKEEKNMDNAFVATPHFYANADKRVFGAIALTEGNCTILPLNPKEEYKVDGKKVDEWKMVLVSTTLDKIIGEVDYYAAIKKIKVDACKKGKSIIVDGLSLEKMMELAK</sequence>
<dbReference type="RefSeq" id="WP_260978492.1">
    <property type="nucleotide sequence ID" value="NZ_JAODBU010000004.1"/>
</dbReference>
<evidence type="ECO:0000313" key="2">
    <source>
        <dbReference type="Proteomes" id="UP001431199"/>
    </source>
</evidence>
<comment type="caution">
    <text evidence="1">The sequence shown here is derived from an EMBL/GenBank/DDBJ whole genome shotgun (WGS) entry which is preliminary data.</text>
</comment>
<organism evidence="1 2">
    <name type="scientific">Eubacterium album</name>
    <dbReference type="NCBI Taxonomy" id="2978477"/>
    <lineage>
        <taxon>Bacteria</taxon>
        <taxon>Bacillati</taxon>
        <taxon>Bacillota</taxon>
        <taxon>Clostridia</taxon>
        <taxon>Eubacteriales</taxon>
        <taxon>Eubacteriaceae</taxon>
        <taxon>Eubacterium</taxon>
    </lineage>
</organism>
<accession>A0ABT2LYT9</accession>
<protein>
    <submittedName>
        <fullName evidence="1">DUF4299 domain-containing protein</fullName>
    </submittedName>
</protein>
<evidence type="ECO:0000313" key="1">
    <source>
        <dbReference type="EMBL" id="MCT7398457.1"/>
    </source>
</evidence>
<dbReference type="InterPro" id="IPR025387">
    <property type="entry name" value="DUF4299"/>
</dbReference>
<gene>
    <name evidence="1" type="ORF">N5B56_05065</name>
</gene>
<proteinExistence type="predicted"/>
<keyword evidence="2" id="KW-1185">Reference proteome</keyword>